<dbReference type="GO" id="GO:0006508">
    <property type="term" value="P:proteolysis"/>
    <property type="evidence" value="ECO:0007669"/>
    <property type="project" value="UniProtKB-KW"/>
</dbReference>
<keyword evidence="4" id="KW-0788">Thiol protease</keyword>
<accession>A0A6P1QWA0</accession>
<dbReference type="KEGG" id="bcad:DBX24_03565"/>
<dbReference type="EMBL" id="CP029149">
    <property type="protein sequence ID" value="QHN65040.1"/>
    <property type="molecule type" value="Genomic_DNA"/>
</dbReference>
<protein>
    <submittedName>
        <fullName evidence="5">Hydrolase Nlp/P60</fullName>
    </submittedName>
</protein>
<reference evidence="5 6" key="1">
    <citation type="submission" date="2018-04" db="EMBL/GenBank/DDBJ databases">
        <title>Characteristic and Complete Genome Sequencing of A Novel Member of Infective Endocarditis Causative Bacteria: Bergeyella cardium QL-PH.</title>
        <authorList>
            <person name="Pan H."/>
            <person name="Sun E."/>
            <person name="Zhang Y."/>
        </authorList>
    </citation>
    <scope>NUCLEOTIDE SEQUENCE [LARGE SCALE GENOMIC DNA]</scope>
    <source>
        <strain evidence="5 6">HPQL</strain>
    </source>
</reference>
<proteinExistence type="inferred from homology"/>
<evidence type="ECO:0000313" key="5">
    <source>
        <dbReference type="EMBL" id="QHN65040.1"/>
    </source>
</evidence>
<organism evidence="5 6">
    <name type="scientific">Bergeyella cardium</name>
    <dbReference type="NCBI Taxonomy" id="1585976"/>
    <lineage>
        <taxon>Bacteria</taxon>
        <taxon>Pseudomonadati</taxon>
        <taxon>Bacteroidota</taxon>
        <taxon>Flavobacteriia</taxon>
        <taxon>Flavobacteriales</taxon>
        <taxon>Weeksellaceae</taxon>
        <taxon>Bergeyella</taxon>
    </lineage>
</organism>
<dbReference type="Gene3D" id="3.90.1720.10">
    <property type="entry name" value="endopeptidase domain like (from Nostoc punctiforme)"/>
    <property type="match status" value="1"/>
</dbReference>
<dbReference type="InterPro" id="IPR038765">
    <property type="entry name" value="Papain-like_cys_pep_sf"/>
</dbReference>
<dbReference type="GO" id="GO:0008234">
    <property type="term" value="F:cysteine-type peptidase activity"/>
    <property type="evidence" value="ECO:0007669"/>
    <property type="project" value="UniProtKB-KW"/>
</dbReference>
<comment type="similarity">
    <text evidence="1">Belongs to the peptidase C40 family.</text>
</comment>
<dbReference type="OrthoDB" id="9813368at2"/>
<dbReference type="Pfam" id="PF18348">
    <property type="entry name" value="SH3_16"/>
    <property type="match status" value="1"/>
</dbReference>
<dbReference type="InterPro" id="IPR000064">
    <property type="entry name" value="NLP_P60_dom"/>
</dbReference>
<name>A0A6P1QWA0_9FLAO</name>
<dbReference type="InterPro" id="IPR051202">
    <property type="entry name" value="Peptidase_C40"/>
</dbReference>
<evidence type="ECO:0000256" key="3">
    <source>
        <dbReference type="ARBA" id="ARBA00022801"/>
    </source>
</evidence>
<evidence type="ECO:0000313" key="6">
    <source>
        <dbReference type="Proteomes" id="UP000464318"/>
    </source>
</evidence>
<dbReference type="Gene3D" id="2.30.30.40">
    <property type="entry name" value="SH3 Domains"/>
    <property type="match status" value="1"/>
</dbReference>
<gene>
    <name evidence="5" type="ORF">DBX24_03565</name>
</gene>
<keyword evidence="2" id="KW-0645">Protease</keyword>
<keyword evidence="6" id="KW-1185">Reference proteome</keyword>
<dbReference type="AlphaFoldDB" id="A0A6P1QWA0"/>
<evidence type="ECO:0000256" key="2">
    <source>
        <dbReference type="ARBA" id="ARBA00022670"/>
    </source>
</evidence>
<evidence type="ECO:0000256" key="1">
    <source>
        <dbReference type="ARBA" id="ARBA00007074"/>
    </source>
</evidence>
<keyword evidence="3 5" id="KW-0378">Hydrolase</keyword>
<dbReference type="InterPro" id="IPR041382">
    <property type="entry name" value="SH3_16"/>
</dbReference>
<sequence length="233" mass="25605">MEKTSCKLPLICIRRHPNETSELISQMLYGESCTVLETEKDYSKISMDFDATEGWVVSSSLKKEGNSVRSVIQTPFSFVQTKEGRYLLSMGAEIGAGSPVPPLPATPESVVETAQSFLNAPYLYGGRSFFGLDAPALVQLVYKIHGIALPRFAEGQSECGEALNFLEECVGGEVAFFENENGDIIHAGIMLGGQKIIHSFGKVRIDDIDTIGIFNGELNKHTHRLRFIKSILL</sequence>
<dbReference type="PANTHER" id="PTHR47053">
    <property type="entry name" value="MUREIN DD-ENDOPEPTIDASE MEPH-RELATED"/>
    <property type="match status" value="1"/>
</dbReference>
<dbReference type="Proteomes" id="UP000464318">
    <property type="component" value="Chromosome"/>
</dbReference>
<dbReference type="SUPFAM" id="SSF54001">
    <property type="entry name" value="Cysteine proteinases"/>
    <property type="match status" value="1"/>
</dbReference>
<evidence type="ECO:0000256" key="4">
    <source>
        <dbReference type="ARBA" id="ARBA00022807"/>
    </source>
</evidence>
<dbReference type="PANTHER" id="PTHR47053:SF1">
    <property type="entry name" value="MUREIN DD-ENDOPEPTIDASE MEPH-RELATED"/>
    <property type="match status" value="1"/>
</dbReference>
<dbReference type="RefSeq" id="WP_160224005.1">
    <property type="nucleotide sequence ID" value="NZ_CP029149.1"/>
</dbReference>
<dbReference type="Pfam" id="PF00877">
    <property type="entry name" value="NLPC_P60"/>
    <property type="match status" value="1"/>
</dbReference>
<dbReference type="PROSITE" id="PS51935">
    <property type="entry name" value="NLPC_P60"/>
    <property type="match status" value="1"/>
</dbReference>